<dbReference type="EMBL" id="UZAN01039580">
    <property type="protein sequence ID" value="VDP66319.1"/>
    <property type="molecule type" value="Genomic_DNA"/>
</dbReference>
<organism evidence="5">
    <name type="scientific">Echinostoma caproni</name>
    <dbReference type="NCBI Taxonomy" id="27848"/>
    <lineage>
        <taxon>Eukaryota</taxon>
        <taxon>Metazoa</taxon>
        <taxon>Spiralia</taxon>
        <taxon>Lophotrochozoa</taxon>
        <taxon>Platyhelminthes</taxon>
        <taxon>Trematoda</taxon>
        <taxon>Digenea</taxon>
        <taxon>Plagiorchiida</taxon>
        <taxon>Echinostomata</taxon>
        <taxon>Echinostomatoidea</taxon>
        <taxon>Echinostomatidae</taxon>
        <taxon>Echinostoma</taxon>
    </lineage>
</organism>
<sequence length="400" mass="44588">MDRSGSLNHLEDPIPCQQVNDLVRIGPIVEGSLIDTNDQITSTPKVDTIQLAPWAFAALMWDQTVKRLQLDLQLRDHVVTALSLGGLENLEELLARTSYLRWDSCSLAGLTRVRQVLLSCRSEYEEFLTLGPSVEVIRFVDCEEATMQFYCINCIQDPSIHVIRVRPGPPLRQYMIKFSQLNRTTDPSSGTHEQRGRLSIGRCVPNICSDSMLCRDNQELQVVQENAGRPTPTSTVTTSTTTESTTTASINVTTSDTITDGLSSLLPQSQSDATTEPNVSTNLSDESQAPNQTSPASVIRHPYFPPAGGTENTNKLDNENMLTRSQRIWVAASIVSVIAVFLITACVLIGIMRQRSRRQSVKYNRPRPRQTKYSNGLIRDRPDQIDEDENGKLELPERVC</sequence>
<reference evidence="5" key="1">
    <citation type="submission" date="2016-06" db="UniProtKB">
        <authorList>
            <consortium name="WormBaseParasite"/>
        </authorList>
    </citation>
    <scope>IDENTIFICATION</scope>
</reference>
<feature type="compositionally biased region" description="Basic and acidic residues" evidence="1">
    <location>
        <begin position="378"/>
        <end position="400"/>
    </location>
</feature>
<feature type="transmembrane region" description="Helical" evidence="2">
    <location>
        <begin position="328"/>
        <end position="352"/>
    </location>
</feature>
<evidence type="ECO:0000256" key="2">
    <source>
        <dbReference type="SAM" id="Phobius"/>
    </source>
</evidence>
<evidence type="ECO:0000256" key="1">
    <source>
        <dbReference type="SAM" id="MobiDB-lite"/>
    </source>
</evidence>
<gene>
    <name evidence="3" type="ORF">ECPE_LOCUS2385</name>
</gene>
<dbReference type="AlphaFoldDB" id="A0A183A600"/>
<protein>
    <submittedName>
        <fullName evidence="5">MANSC domain-containing protein</fullName>
    </submittedName>
</protein>
<accession>A0A183A600</accession>
<proteinExistence type="predicted"/>
<evidence type="ECO:0000313" key="5">
    <source>
        <dbReference type="WBParaSite" id="ECPE_0000238501-mRNA-1"/>
    </source>
</evidence>
<feature type="region of interest" description="Disordered" evidence="1">
    <location>
        <begin position="224"/>
        <end position="298"/>
    </location>
</feature>
<keyword evidence="4" id="KW-1185">Reference proteome</keyword>
<feature type="region of interest" description="Disordered" evidence="1">
    <location>
        <begin position="357"/>
        <end position="400"/>
    </location>
</feature>
<evidence type="ECO:0000313" key="4">
    <source>
        <dbReference type="Proteomes" id="UP000272942"/>
    </source>
</evidence>
<name>A0A183A600_9TREM</name>
<feature type="compositionally biased region" description="Basic residues" evidence="1">
    <location>
        <begin position="357"/>
        <end position="370"/>
    </location>
</feature>
<keyword evidence="2" id="KW-0812">Transmembrane</keyword>
<dbReference type="Proteomes" id="UP000272942">
    <property type="component" value="Unassembled WGS sequence"/>
</dbReference>
<keyword evidence="2" id="KW-0472">Membrane</keyword>
<keyword evidence="2" id="KW-1133">Transmembrane helix</keyword>
<reference evidence="3 4" key="2">
    <citation type="submission" date="2018-11" db="EMBL/GenBank/DDBJ databases">
        <authorList>
            <consortium name="Pathogen Informatics"/>
        </authorList>
    </citation>
    <scope>NUCLEOTIDE SEQUENCE [LARGE SCALE GENOMIC DNA]</scope>
    <source>
        <strain evidence="3 4">Egypt</strain>
    </source>
</reference>
<feature type="compositionally biased region" description="Low complexity" evidence="1">
    <location>
        <begin position="231"/>
        <end position="257"/>
    </location>
</feature>
<dbReference type="OrthoDB" id="6273080at2759"/>
<feature type="compositionally biased region" description="Polar residues" evidence="1">
    <location>
        <begin position="258"/>
        <end position="296"/>
    </location>
</feature>
<evidence type="ECO:0000313" key="3">
    <source>
        <dbReference type="EMBL" id="VDP66319.1"/>
    </source>
</evidence>
<dbReference type="WBParaSite" id="ECPE_0000238501-mRNA-1">
    <property type="protein sequence ID" value="ECPE_0000238501-mRNA-1"/>
    <property type="gene ID" value="ECPE_0000238501"/>
</dbReference>